<keyword evidence="2" id="KW-1185">Reference proteome</keyword>
<protein>
    <submittedName>
        <fullName evidence="1">Uncharacterized protein</fullName>
    </submittedName>
</protein>
<accession>A0A1H9T846</accession>
<evidence type="ECO:0000313" key="1">
    <source>
        <dbReference type="EMBL" id="SER92929.1"/>
    </source>
</evidence>
<dbReference type="EMBL" id="FOGW01000014">
    <property type="protein sequence ID" value="SER92929.1"/>
    <property type="molecule type" value="Genomic_DNA"/>
</dbReference>
<dbReference type="AlphaFoldDB" id="A0A1H9T846"/>
<proteinExistence type="predicted"/>
<organism evidence="1 2">
    <name type="scientific">Lachnobacterium bovis</name>
    <dbReference type="NCBI Taxonomy" id="140626"/>
    <lineage>
        <taxon>Bacteria</taxon>
        <taxon>Bacillati</taxon>
        <taxon>Bacillota</taxon>
        <taxon>Clostridia</taxon>
        <taxon>Lachnospirales</taxon>
        <taxon>Lachnospiraceae</taxon>
        <taxon>Lachnobacterium</taxon>
    </lineage>
</organism>
<gene>
    <name evidence="1" type="ORF">SAMN02910429_01515</name>
</gene>
<name>A0A1H9T846_9FIRM</name>
<reference evidence="2" key="1">
    <citation type="submission" date="2016-10" db="EMBL/GenBank/DDBJ databases">
        <authorList>
            <person name="Varghese N."/>
            <person name="Submissions S."/>
        </authorList>
    </citation>
    <scope>NUCLEOTIDE SEQUENCE [LARGE SCALE GENOMIC DNA]</scope>
    <source>
        <strain evidence="2">S1b</strain>
    </source>
</reference>
<sequence length="85" mass="9828">MDIVTRFAEDAHNGIASLLGDFIILDLYYFLQNNEEKVKDLYNHICEVHEKLLSANGRLAIKEERLELNDDIESLSDMVSFQLNL</sequence>
<dbReference type="Proteomes" id="UP000182471">
    <property type="component" value="Unassembled WGS sequence"/>
</dbReference>
<dbReference type="RefSeq" id="WP_074730694.1">
    <property type="nucleotide sequence ID" value="NZ_FOGW01000014.1"/>
</dbReference>
<evidence type="ECO:0000313" key="2">
    <source>
        <dbReference type="Proteomes" id="UP000182471"/>
    </source>
</evidence>